<dbReference type="SUPFAM" id="SSF52540">
    <property type="entry name" value="P-loop containing nucleoside triphosphate hydrolases"/>
    <property type="match status" value="1"/>
</dbReference>
<keyword evidence="6" id="KW-0460">Magnesium</keyword>
<evidence type="ECO:0000256" key="1">
    <source>
        <dbReference type="ARBA" id="ARBA00001946"/>
    </source>
</evidence>
<comment type="function">
    <text evidence="10">Necessary for normal cell division and for the maintenance of normal septation.</text>
</comment>
<feature type="domain" description="EngB-type G" evidence="11">
    <location>
        <begin position="26"/>
        <end position="209"/>
    </location>
</feature>
<accession>A0A0J6ZPF6</accession>
<dbReference type="RefSeq" id="WP_048513945.1">
    <property type="nucleotide sequence ID" value="NZ_FUXD01000001.1"/>
</dbReference>
<keyword evidence="3 10" id="KW-0132">Cell division</keyword>
<keyword evidence="7 10" id="KW-0342">GTP-binding</keyword>
<dbReference type="STRING" id="39029.BSR42_02320"/>
<dbReference type="CDD" id="cd01876">
    <property type="entry name" value="YihA_EngB"/>
    <property type="match status" value="1"/>
</dbReference>
<evidence type="ECO:0000256" key="4">
    <source>
        <dbReference type="ARBA" id="ARBA00022723"/>
    </source>
</evidence>
<keyword evidence="5 10" id="KW-0547">Nucleotide-binding</keyword>
<keyword evidence="13" id="KW-1185">Reference proteome</keyword>
<evidence type="ECO:0000256" key="7">
    <source>
        <dbReference type="ARBA" id="ARBA00023134"/>
    </source>
</evidence>
<keyword evidence="8 10" id="KW-0717">Septation</keyword>
<comment type="cofactor">
    <cofactor evidence="1">
        <name>Mg(2+)</name>
        <dbReference type="ChEBI" id="CHEBI:18420"/>
    </cofactor>
</comment>
<dbReference type="GO" id="GO:0000917">
    <property type="term" value="P:division septum assembly"/>
    <property type="evidence" value="ECO:0007669"/>
    <property type="project" value="UniProtKB-KW"/>
</dbReference>
<evidence type="ECO:0000313" key="12">
    <source>
        <dbReference type="EMBL" id="KMO86776.1"/>
    </source>
</evidence>
<evidence type="ECO:0000256" key="10">
    <source>
        <dbReference type="HAMAP-Rule" id="MF_00321"/>
    </source>
</evidence>
<dbReference type="InterPro" id="IPR027417">
    <property type="entry name" value="P-loop_NTPase"/>
</dbReference>
<dbReference type="PROSITE" id="PS51706">
    <property type="entry name" value="G_ENGB"/>
    <property type="match status" value="1"/>
</dbReference>
<dbReference type="NCBIfam" id="TIGR03598">
    <property type="entry name" value="GTPase_YsxC"/>
    <property type="match status" value="1"/>
</dbReference>
<sequence length="210" mass="23317">MTRDLQIINPKYVASAVRKDQYPELSLPEIAFLGRSNVGKSSLINSLCNQRGLARVSGEPGKTQTINFFSAEIREKDHDEVMRTPLCLVDLPGYGFARAGGKKRQMWSSFISEYITSSPRLRMLCLLIDLRHPGLAIDGQAYDWLAASGVHLQIIGTKSDKLKSNEKKKNLAILDAMFPADSSAVAYSALKKEGREVLLERFINTIADAE</sequence>
<dbReference type="FunCoup" id="A0A0J6ZPF6">
    <property type="interactions" value="276"/>
</dbReference>
<organism evidence="12 13">
    <name type="scientific">Megasphaera cerevisiae DSM 20462</name>
    <dbReference type="NCBI Taxonomy" id="1122219"/>
    <lineage>
        <taxon>Bacteria</taxon>
        <taxon>Bacillati</taxon>
        <taxon>Bacillota</taxon>
        <taxon>Negativicutes</taxon>
        <taxon>Veillonellales</taxon>
        <taxon>Veillonellaceae</taxon>
        <taxon>Megasphaera</taxon>
    </lineage>
</organism>
<dbReference type="PATRIC" id="fig|1122219.3.peg.668"/>
<evidence type="ECO:0000256" key="2">
    <source>
        <dbReference type="ARBA" id="ARBA00009638"/>
    </source>
</evidence>
<gene>
    <name evidence="10" type="primary">engB</name>
    <name evidence="12" type="ORF">AB840_06075</name>
</gene>
<dbReference type="PANTHER" id="PTHR11649:SF13">
    <property type="entry name" value="ENGB-TYPE G DOMAIN-CONTAINING PROTEIN"/>
    <property type="match status" value="1"/>
</dbReference>
<evidence type="ECO:0000256" key="3">
    <source>
        <dbReference type="ARBA" id="ARBA00022618"/>
    </source>
</evidence>
<dbReference type="InParanoid" id="A0A0J6ZPF6"/>
<dbReference type="GO" id="GO:0005525">
    <property type="term" value="F:GTP binding"/>
    <property type="evidence" value="ECO:0007669"/>
    <property type="project" value="UniProtKB-UniRule"/>
</dbReference>
<dbReference type="OrthoDB" id="9804921at2"/>
<dbReference type="AlphaFoldDB" id="A0A0J6ZPF6"/>
<dbReference type="Pfam" id="PF01926">
    <property type="entry name" value="MMR_HSR1"/>
    <property type="match status" value="1"/>
</dbReference>
<dbReference type="InterPro" id="IPR019987">
    <property type="entry name" value="GTP-bd_ribosome_bio_YsxC"/>
</dbReference>
<dbReference type="Gene3D" id="3.40.50.300">
    <property type="entry name" value="P-loop containing nucleotide triphosphate hydrolases"/>
    <property type="match status" value="1"/>
</dbReference>
<evidence type="ECO:0000313" key="13">
    <source>
        <dbReference type="Proteomes" id="UP000036503"/>
    </source>
</evidence>
<keyword evidence="4" id="KW-0479">Metal-binding</keyword>
<proteinExistence type="inferred from homology"/>
<comment type="caution">
    <text evidence="12">The sequence shown here is derived from an EMBL/GenBank/DDBJ whole genome shotgun (WGS) entry which is preliminary data.</text>
</comment>
<dbReference type="InterPro" id="IPR006073">
    <property type="entry name" value="GTP-bd"/>
</dbReference>
<dbReference type="Proteomes" id="UP000036503">
    <property type="component" value="Unassembled WGS sequence"/>
</dbReference>
<protein>
    <recommendedName>
        <fullName evidence="10">Probable GTP-binding protein EngB</fullName>
    </recommendedName>
</protein>
<keyword evidence="9 10" id="KW-0131">Cell cycle</keyword>
<reference evidence="12 13" key="1">
    <citation type="submission" date="2015-06" db="EMBL/GenBank/DDBJ databases">
        <title>Draft genome sequence of beer spoilage bacterium Megasphaera cerevisiae type strain 20462.</title>
        <authorList>
            <person name="Kutumbaka K."/>
            <person name="Pasmowitz J."/>
            <person name="Mategko J."/>
            <person name="Reyes D."/>
            <person name="Friedrich A."/>
            <person name="Han S."/>
            <person name="Martens-Habbena W."/>
            <person name="Neal-McKinney J."/>
            <person name="Janagama H.K."/>
            <person name="Nadala C."/>
            <person name="Samadpour M."/>
        </authorList>
    </citation>
    <scope>NUCLEOTIDE SEQUENCE [LARGE SCALE GENOMIC DNA]</scope>
    <source>
        <strain evidence="12 13">DSM 20462</strain>
    </source>
</reference>
<name>A0A0J6ZPF6_9FIRM</name>
<dbReference type="GO" id="GO:0046872">
    <property type="term" value="F:metal ion binding"/>
    <property type="evidence" value="ECO:0007669"/>
    <property type="project" value="UniProtKB-KW"/>
</dbReference>
<dbReference type="HAMAP" id="MF_00321">
    <property type="entry name" value="GTPase_EngB"/>
    <property type="match status" value="1"/>
</dbReference>
<evidence type="ECO:0000256" key="9">
    <source>
        <dbReference type="ARBA" id="ARBA00023306"/>
    </source>
</evidence>
<evidence type="ECO:0000256" key="5">
    <source>
        <dbReference type="ARBA" id="ARBA00022741"/>
    </source>
</evidence>
<evidence type="ECO:0000256" key="8">
    <source>
        <dbReference type="ARBA" id="ARBA00023210"/>
    </source>
</evidence>
<evidence type="ECO:0000259" key="11">
    <source>
        <dbReference type="PROSITE" id="PS51706"/>
    </source>
</evidence>
<dbReference type="InterPro" id="IPR030393">
    <property type="entry name" value="G_ENGB_dom"/>
</dbReference>
<dbReference type="PANTHER" id="PTHR11649">
    <property type="entry name" value="MSS1/TRME-RELATED GTP-BINDING PROTEIN"/>
    <property type="match status" value="1"/>
</dbReference>
<dbReference type="EMBL" id="LEKT01000015">
    <property type="protein sequence ID" value="KMO86776.1"/>
    <property type="molecule type" value="Genomic_DNA"/>
</dbReference>
<evidence type="ECO:0000256" key="6">
    <source>
        <dbReference type="ARBA" id="ARBA00022842"/>
    </source>
</evidence>
<comment type="similarity">
    <text evidence="2 10">Belongs to the TRAFAC class TrmE-Era-EngA-EngB-Septin-like GTPase superfamily. EngB GTPase family.</text>
</comment>